<name>A0A397UM65_9GLOM</name>
<reference evidence="2 3" key="1">
    <citation type="submission" date="2018-06" db="EMBL/GenBank/DDBJ databases">
        <title>Comparative genomics reveals the genomic features of Rhizophagus irregularis, R. cerebriforme, R. diaphanum and Gigaspora rosea, and their symbiotic lifestyle signature.</title>
        <authorList>
            <person name="Morin E."/>
            <person name="San Clemente H."/>
            <person name="Chen E.C.H."/>
            <person name="De La Providencia I."/>
            <person name="Hainaut M."/>
            <person name="Kuo A."/>
            <person name="Kohler A."/>
            <person name="Murat C."/>
            <person name="Tang N."/>
            <person name="Roy S."/>
            <person name="Loubradou J."/>
            <person name="Henrissat B."/>
            <person name="Grigoriev I.V."/>
            <person name="Corradi N."/>
            <person name="Roux C."/>
            <person name="Martin F.M."/>
        </authorList>
    </citation>
    <scope>NUCLEOTIDE SEQUENCE [LARGE SCALE GENOMIC DNA]</scope>
    <source>
        <strain evidence="2 3">DAOM 194757</strain>
    </source>
</reference>
<proteinExistence type="predicted"/>
<evidence type="ECO:0000256" key="1">
    <source>
        <dbReference type="PROSITE-ProRule" id="PRU10141"/>
    </source>
</evidence>
<gene>
    <name evidence="2" type="ORF">C2G38_2251114</name>
</gene>
<comment type="caution">
    <text evidence="2">The sequence shown here is derived from an EMBL/GenBank/DDBJ whole genome shotgun (WGS) entry which is preliminary data.</text>
</comment>
<keyword evidence="3" id="KW-1185">Reference proteome</keyword>
<evidence type="ECO:0008006" key="4">
    <source>
        <dbReference type="Google" id="ProtNLM"/>
    </source>
</evidence>
<dbReference type="GO" id="GO:0005524">
    <property type="term" value="F:ATP binding"/>
    <property type="evidence" value="ECO:0007669"/>
    <property type="project" value="UniProtKB-UniRule"/>
</dbReference>
<dbReference type="InterPro" id="IPR017441">
    <property type="entry name" value="Protein_kinase_ATP_BS"/>
</dbReference>
<organism evidence="2 3">
    <name type="scientific">Gigaspora rosea</name>
    <dbReference type="NCBI Taxonomy" id="44941"/>
    <lineage>
        <taxon>Eukaryota</taxon>
        <taxon>Fungi</taxon>
        <taxon>Fungi incertae sedis</taxon>
        <taxon>Mucoromycota</taxon>
        <taxon>Glomeromycotina</taxon>
        <taxon>Glomeromycetes</taxon>
        <taxon>Diversisporales</taxon>
        <taxon>Gigasporaceae</taxon>
        <taxon>Gigaspora</taxon>
    </lineage>
</organism>
<dbReference type="EMBL" id="QKWP01001317">
    <property type="protein sequence ID" value="RIB09869.1"/>
    <property type="molecule type" value="Genomic_DNA"/>
</dbReference>
<dbReference type="AlphaFoldDB" id="A0A397UM65"/>
<sequence>MGNASATYSVGYCYGNGIRSKSMNMKHSFIIKKSEEMENVKSTIFWLEKAISEGNISYFDYNEFEGNKILGKGRFSLVSKSKWKSGGLIIALKSSSFAKNPTDGRYKMVFQLANNGYLREYLKNILPPYNWRINLVFRRNSNSIQKNIIVYDNRMMITDCGLSKQVTTDMQNDDLIIKEMSEFTVHNVLKESSTVYKSEWGQRKFTVVLECLKNNDKHLDEEIDCQRIY</sequence>
<keyword evidence="1" id="KW-0547">Nucleotide-binding</keyword>
<feature type="binding site" evidence="1">
    <location>
        <position position="93"/>
    </location>
    <ligand>
        <name>ATP</name>
        <dbReference type="ChEBI" id="CHEBI:30616"/>
    </ligand>
</feature>
<dbReference type="InterPro" id="IPR011009">
    <property type="entry name" value="Kinase-like_dom_sf"/>
</dbReference>
<dbReference type="OrthoDB" id="2315942at2759"/>
<keyword evidence="1" id="KW-0067">ATP-binding</keyword>
<dbReference type="Proteomes" id="UP000266673">
    <property type="component" value="Unassembled WGS sequence"/>
</dbReference>
<evidence type="ECO:0000313" key="3">
    <source>
        <dbReference type="Proteomes" id="UP000266673"/>
    </source>
</evidence>
<protein>
    <recommendedName>
        <fullName evidence="4">Protein kinase domain-containing protein</fullName>
    </recommendedName>
</protein>
<dbReference type="SUPFAM" id="SSF56112">
    <property type="entry name" value="Protein kinase-like (PK-like)"/>
    <property type="match status" value="1"/>
</dbReference>
<accession>A0A397UM65</accession>
<dbReference type="PROSITE" id="PS00107">
    <property type="entry name" value="PROTEIN_KINASE_ATP"/>
    <property type="match status" value="1"/>
</dbReference>
<evidence type="ECO:0000313" key="2">
    <source>
        <dbReference type="EMBL" id="RIB09869.1"/>
    </source>
</evidence>